<dbReference type="EMBL" id="BQKE01000002">
    <property type="protein sequence ID" value="GJM62617.1"/>
    <property type="molecule type" value="Genomic_DNA"/>
</dbReference>
<feature type="transmembrane region" description="Helical" evidence="1">
    <location>
        <begin position="36"/>
        <end position="59"/>
    </location>
</feature>
<sequence>MNKENIGKIDKIIRGIIATIGVFLFFFNVFGEKSALLPVISGCLVLNIYTGKCYVYALLGLNTCEHSS</sequence>
<dbReference type="InterPro" id="IPR021309">
    <property type="entry name" value="YgaP-like_TM"/>
</dbReference>
<protein>
    <recommendedName>
        <fullName evidence="2">Inner membrane protein YgaP-like transmembrane domain-containing protein</fullName>
    </recommendedName>
</protein>
<gene>
    <name evidence="3" type="ORF">PEDI_31690</name>
</gene>
<keyword evidence="1" id="KW-0812">Transmembrane</keyword>
<feature type="transmembrane region" description="Helical" evidence="1">
    <location>
        <begin position="12"/>
        <end position="30"/>
    </location>
</feature>
<evidence type="ECO:0000313" key="3">
    <source>
        <dbReference type="EMBL" id="GJM62617.1"/>
    </source>
</evidence>
<keyword evidence="4" id="KW-1185">Reference proteome</keyword>
<organism evidence="3 4">
    <name type="scientific">Persicobacter diffluens</name>
    <dbReference type="NCBI Taxonomy" id="981"/>
    <lineage>
        <taxon>Bacteria</taxon>
        <taxon>Pseudomonadati</taxon>
        <taxon>Bacteroidota</taxon>
        <taxon>Cytophagia</taxon>
        <taxon>Cytophagales</taxon>
        <taxon>Persicobacteraceae</taxon>
        <taxon>Persicobacter</taxon>
    </lineage>
</organism>
<evidence type="ECO:0000313" key="4">
    <source>
        <dbReference type="Proteomes" id="UP001310022"/>
    </source>
</evidence>
<feature type="domain" description="Inner membrane protein YgaP-like transmembrane" evidence="2">
    <location>
        <begin position="3"/>
        <end position="65"/>
    </location>
</feature>
<name>A0AAN4W013_9BACT</name>
<evidence type="ECO:0000256" key="1">
    <source>
        <dbReference type="SAM" id="Phobius"/>
    </source>
</evidence>
<keyword evidence="1" id="KW-0472">Membrane</keyword>
<keyword evidence="1" id="KW-1133">Transmembrane helix</keyword>
<dbReference type="AlphaFoldDB" id="A0AAN4W013"/>
<reference evidence="3 4" key="1">
    <citation type="submission" date="2021-12" db="EMBL/GenBank/DDBJ databases">
        <title>Genome sequencing of bacteria with rrn-lacking chromosome and rrn-plasmid.</title>
        <authorList>
            <person name="Anda M."/>
            <person name="Iwasaki W."/>
        </authorList>
    </citation>
    <scope>NUCLEOTIDE SEQUENCE [LARGE SCALE GENOMIC DNA]</scope>
    <source>
        <strain evidence="3 4">NBRC 15940</strain>
    </source>
</reference>
<comment type="caution">
    <text evidence="3">The sequence shown here is derived from an EMBL/GenBank/DDBJ whole genome shotgun (WGS) entry which is preliminary data.</text>
</comment>
<accession>A0AAN4W013</accession>
<dbReference type="Pfam" id="PF11127">
    <property type="entry name" value="YgaP-like_TM"/>
    <property type="match status" value="1"/>
</dbReference>
<dbReference type="RefSeq" id="WP_420916729.1">
    <property type="nucleotide sequence ID" value="NZ_BQKE01000002.1"/>
</dbReference>
<evidence type="ECO:0000259" key="2">
    <source>
        <dbReference type="Pfam" id="PF11127"/>
    </source>
</evidence>
<dbReference type="Proteomes" id="UP001310022">
    <property type="component" value="Unassembled WGS sequence"/>
</dbReference>
<proteinExistence type="predicted"/>